<organism evidence="4 5">
    <name type="scientific">Ligilactobacillus acidipiscis DSM 15836</name>
    <dbReference type="NCBI Taxonomy" id="1423716"/>
    <lineage>
        <taxon>Bacteria</taxon>
        <taxon>Bacillati</taxon>
        <taxon>Bacillota</taxon>
        <taxon>Bacilli</taxon>
        <taxon>Lactobacillales</taxon>
        <taxon>Lactobacillaceae</taxon>
        <taxon>Ligilactobacillus</taxon>
    </lineage>
</organism>
<feature type="transmembrane region" description="Helical" evidence="2">
    <location>
        <begin position="164"/>
        <end position="185"/>
    </location>
</feature>
<feature type="transmembrane region" description="Helical" evidence="2">
    <location>
        <begin position="192"/>
        <end position="213"/>
    </location>
</feature>
<protein>
    <recommendedName>
        <fullName evidence="3">CAAX prenyl protease 2/Lysostaphin resistance protein A-like domain-containing protein</fullName>
    </recommendedName>
</protein>
<dbReference type="InterPro" id="IPR003675">
    <property type="entry name" value="Rce1/LyrA-like_dom"/>
</dbReference>
<keyword evidence="5" id="KW-1185">Reference proteome</keyword>
<name>A0ABR5PJV6_9LACO</name>
<keyword evidence="2" id="KW-0472">Membrane</keyword>
<accession>A0ABR5PJV6</accession>
<gene>
    <name evidence="4" type="ORF">FC65_GL000223</name>
</gene>
<proteinExistence type="inferred from homology"/>
<feature type="transmembrane region" description="Helical" evidence="2">
    <location>
        <begin position="137"/>
        <end position="158"/>
    </location>
</feature>
<keyword evidence="2" id="KW-1133">Transmembrane helix</keyword>
<feature type="transmembrane region" description="Helical" evidence="2">
    <location>
        <begin position="9"/>
        <end position="30"/>
    </location>
</feature>
<feature type="transmembrane region" description="Helical" evidence="2">
    <location>
        <begin position="36"/>
        <end position="53"/>
    </location>
</feature>
<evidence type="ECO:0000313" key="5">
    <source>
        <dbReference type="Proteomes" id="UP000051217"/>
    </source>
</evidence>
<comment type="caution">
    <text evidence="4">The sequence shown here is derived from an EMBL/GenBank/DDBJ whole genome shotgun (WGS) entry which is preliminary data.</text>
</comment>
<feature type="transmembrane region" description="Helical" evidence="2">
    <location>
        <begin position="73"/>
        <end position="93"/>
    </location>
</feature>
<dbReference type="EMBL" id="AZFI01000115">
    <property type="protein sequence ID" value="KRM25869.1"/>
    <property type="molecule type" value="Genomic_DNA"/>
</dbReference>
<evidence type="ECO:0000313" key="4">
    <source>
        <dbReference type="EMBL" id="KRM25869.1"/>
    </source>
</evidence>
<feature type="transmembrane region" description="Helical" evidence="2">
    <location>
        <begin position="99"/>
        <end position="117"/>
    </location>
</feature>
<feature type="domain" description="CAAX prenyl protease 2/Lysostaphin resistance protein A-like" evidence="3">
    <location>
        <begin position="103"/>
        <end position="205"/>
    </location>
</feature>
<feature type="transmembrane region" description="Helical" evidence="2">
    <location>
        <begin position="225"/>
        <end position="243"/>
    </location>
</feature>
<dbReference type="Pfam" id="PF02517">
    <property type="entry name" value="Rce1-like"/>
    <property type="match status" value="1"/>
</dbReference>
<dbReference type="RefSeq" id="WP_056972178.1">
    <property type="nucleotide sequence ID" value="NZ_AZFI01000115.1"/>
</dbReference>
<evidence type="ECO:0000256" key="2">
    <source>
        <dbReference type="SAM" id="Phobius"/>
    </source>
</evidence>
<comment type="similarity">
    <text evidence="1">Belongs to the UPF0177 family.</text>
</comment>
<evidence type="ECO:0000256" key="1">
    <source>
        <dbReference type="ARBA" id="ARBA00009067"/>
    </source>
</evidence>
<dbReference type="PANTHER" id="PTHR43592">
    <property type="entry name" value="CAAX AMINO TERMINAL PROTEASE"/>
    <property type="match status" value="1"/>
</dbReference>
<dbReference type="Proteomes" id="UP000051217">
    <property type="component" value="Unassembled WGS sequence"/>
</dbReference>
<evidence type="ECO:0000259" key="3">
    <source>
        <dbReference type="Pfam" id="PF02517"/>
    </source>
</evidence>
<reference evidence="4 5" key="1">
    <citation type="journal article" date="2015" name="Genome Announc.">
        <title>Expanding the biotechnology potential of lactobacilli through comparative genomics of 213 strains and associated genera.</title>
        <authorList>
            <person name="Sun Z."/>
            <person name="Harris H.M."/>
            <person name="McCann A."/>
            <person name="Guo C."/>
            <person name="Argimon S."/>
            <person name="Zhang W."/>
            <person name="Yang X."/>
            <person name="Jeffery I.B."/>
            <person name="Cooney J.C."/>
            <person name="Kagawa T.F."/>
            <person name="Liu W."/>
            <person name="Song Y."/>
            <person name="Salvetti E."/>
            <person name="Wrobel A."/>
            <person name="Rasinkangas P."/>
            <person name="Parkhill J."/>
            <person name="Rea M.C."/>
            <person name="O'Sullivan O."/>
            <person name="Ritari J."/>
            <person name="Douillard F.P."/>
            <person name="Paul Ross R."/>
            <person name="Yang R."/>
            <person name="Briner A.E."/>
            <person name="Felis G.E."/>
            <person name="de Vos W.M."/>
            <person name="Barrangou R."/>
            <person name="Klaenhammer T.R."/>
            <person name="Caufield P.W."/>
            <person name="Cui Y."/>
            <person name="Zhang H."/>
            <person name="O'Toole P.W."/>
        </authorList>
    </citation>
    <scope>NUCLEOTIDE SEQUENCE [LARGE SCALE GENOMIC DNA]</scope>
    <source>
        <strain evidence="4 5">DSM 15836</strain>
    </source>
</reference>
<keyword evidence="2" id="KW-0812">Transmembrane</keyword>
<dbReference type="PANTHER" id="PTHR43592:SF15">
    <property type="entry name" value="CAAX AMINO TERMINAL PROTEASE FAMILY PROTEIN"/>
    <property type="match status" value="1"/>
</dbReference>
<sequence>MLYKNKKTLSFLFSIICFVVMVQVIGFTSISKLPKTFAVIFQESFFWIIIYLINKYLIKQRISWKVQCSYKELFFVLFPVYLYALFAIVLIQNKGVSQAGYPFIVGIFVSFFEEYYFRGITLGVIISNISKCKKIKLYGEVWLSCLGSSIIFALTHFLNLNSQPMQLTLMQVVQTFFLGMLLNALYVRSGSLIVPMMFHFLLNFISSISTLGMSQGTLNNSYGSLLSSFFIDFVYLVFAAFLLRRKKLRNINYLVRLYKNNQ</sequence>